<gene>
    <name evidence="2" type="ORF">CYLTODRAFT_415521</name>
</gene>
<evidence type="ECO:0000313" key="3">
    <source>
        <dbReference type="Proteomes" id="UP000054007"/>
    </source>
</evidence>
<dbReference type="AlphaFoldDB" id="A0A0D7ATJ3"/>
<protein>
    <submittedName>
        <fullName evidence="2">Uncharacterized protein</fullName>
    </submittedName>
</protein>
<evidence type="ECO:0000256" key="1">
    <source>
        <dbReference type="SAM" id="MobiDB-lite"/>
    </source>
</evidence>
<feature type="region of interest" description="Disordered" evidence="1">
    <location>
        <begin position="135"/>
        <end position="155"/>
    </location>
</feature>
<feature type="region of interest" description="Disordered" evidence="1">
    <location>
        <begin position="60"/>
        <end position="79"/>
    </location>
</feature>
<reference evidence="2 3" key="1">
    <citation type="journal article" date="2015" name="Fungal Genet. Biol.">
        <title>Evolution of novel wood decay mechanisms in Agaricales revealed by the genome sequences of Fistulina hepatica and Cylindrobasidium torrendii.</title>
        <authorList>
            <person name="Floudas D."/>
            <person name="Held B.W."/>
            <person name="Riley R."/>
            <person name="Nagy L.G."/>
            <person name="Koehler G."/>
            <person name="Ransdell A.S."/>
            <person name="Younus H."/>
            <person name="Chow J."/>
            <person name="Chiniquy J."/>
            <person name="Lipzen A."/>
            <person name="Tritt A."/>
            <person name="Sun H."/>
            <person name="Haridas S."/>
            <person name="LaButti K."/>
            <person name="Ohm R.A."/>
            <person name="Kues U."/>
            <person name="Blanchette R.A."/>
            <person name="Grigoriev I.V."/>
            <person name="Minto R.E."/>
            <person name="Hibbett D.S."/>
        </authorList>
    </citation>
    <scope>NUCLEOTIDE SEQUENCE [LARGE SCALE GENOMIC DNA]</scope>
    <source>
        <strain evidence="2 3">FP15055 ss-10</strain>
    </source>
</reference>
<proteinExistence type="predicted"/>
<dbReference type="Proteomes" id="UP000054007">
    <property type="component" value="Unassembled WGS sequence"/>
</dbReference>
<organism evidence="2 3">
    <name type="scientific">Cylindrobasidium torrendii FP15055 ss-10</name>
    <dbReference type="NCBI Taxonomy" id="1314674"/>
    <lineage>
        <taxon>Eukaryota</taxon>
        <taxon>Fungi</taxon>
        <taxon>Dikarya</taxon>
        <taxon>Basidiomycota</taxon>
        <taxon>Agaricomycotina</taxon>
        <taxon>Agaricomycetes</taxon>
        <taxon>Agaricomycetidae</taxon>
        <taxon>Agaricales</taxon>
        <taxon>Marasmiineae</taxon>
        <taxon>Physalacriaceae</taxon>
        <taxon>Cylindrobasidium</taxon>
    </lineage>
</organism>
<name>A0A0D7ATJ3_9AGAR</name>
<evidence type="ECO:0000313" key="2">
    <source>
        <dbReference type="EMBL" id="KIY61315.1"/>
    </source>
</evidence>
<dbReference type="EMBL" id="KN880977">
    <property type="protein sequence ID" value="KIY61315.1"/>
    <property type="molecule type" value="Genomic_DNA"/>
</dbReference>
<sequence length="399" mass="44308">MSRYAMAQGKHIIRQNDKLQCWKPHTQPSLHSESTHFLNHLKTKHGYDNEWKITVNETGEISEMTGPPSPPTAPDDGPIQSRLSPISRTGSPVQIESDIDDVVMQQDALDRGFDEADAGSALPLYSGLTANAEAEASFEHSQKRKRTHSPIPAPNVPKGIDLEAALIQYLLDQISTLKWIGNPLCNPGCTLDVVLSNLLALQQHLRLDSPISSLQAYKDLAELSTVFGKMANRLYYKGRKIHSIKISTARRLLDALQPLLRRAKLEWPIDSDLVTKYIFELLSLRSNLITTITCFMPGQMLTNECLNIFARAWNSIGREGIVICPTIPLGDVNDNGSLAPELKHRLSCAQRVMIPLKKGGHWVLLVADTETEFAAVLDTCASTNIGLEQWDFTVITVRS</sequence>
<accession>A0A0D7ATJ3</accession>
<keyword evidence="3" id="KW-1185">Reference proteome</keyword>